<keyword evidence="1" id="KW-1133">Transmembrane helix</keyword>
<dbReference type="EMBL" id="RJJX01000043">
    <property type="protein sequence ID" value="RUT72840.1"/>
    <property type="molecule type" value="Genomic_DNA"/>
</dbReference>
<proteinExistence type="predicted"/>
<evidence type="ECO:0000256" key="1">
    <source>
        <dbReference type="SAM" id="Phobius"/>
    </source>
</evidence>
<dbReference type="AlphaFoldDB" id="A0A434AEM6"/>
<dbReference type="OrthoDB" id="8480302at2"/>
<dbReference type="InterPro" id="IPR018551">
    <property type="entry name" value="DUF2007"/>
</dbReference>
<feature type="domain" description="DUF2007" evidence="2">
    <location>
        <begin position="5"/>
        <end position="69"/>
    </location>
</feature>
<sequence length="130" mass="14711">MKTVRLMTIDNLTEAHIIKGRLLNEGIDCFLTNENFTNLMPLYNNVLGSGIQIIVNEIDIDKARELLKDKIEPNNTKLVCQNCGSENIGLGLGKRKAFKIFNIIIALLVVFPIGNLKPRYYCKDCKTEIK</sequence>
<dbReference type="Gene3D" id="3.30.70.790">
    <property type="entry name" value="UreE, C-terminal domain"/>
    <property type="match status" value="1"/>
</dbReference>
<keyword evidence="4" id="KW-1185">Reference proteome</keyword>
<keyword evidence="1" id="KW-0472">Membrane</keyword>
<organism evidence="3 4">
    <name type="scientific">Ancylomarina longa</name>
    <dbReference type="NCBI Taxonomy" id="2487017"/>
    <lineage>
        <taxon>Bacteria</taxon>
        <taxon>Pseudomonadati</taxon>
        <taxon>Bacteroidota</taxon>
        <taxon>Bacteroidia</taxon>
        <taxon>Marinilabiliales</taxon>
        <taxon>Marinifilaceae</taxon>
        <taxon>Ancylomarina</taxon>
    </lineage>
</organism>
<evidence type="ECO:0000259" key="2">
    <source>
        <dbReference type="Pfam" id="PF09413"/>
    </source>
</evidence>
<keyword evidence="1" id="KW-0812">Transmembrane</keyword>
<dbReference type="Pfam" id="PF09413">
    <property type="entry name" value="DUF2007"/>
    <property type="match status" value="1"/>
</dbReference>
<protein>
    <submittedName>
        <fullName evidence="3">DUF2007 domain-containing protein</fullName>
    </submittedName>
</protein>
<feature type="transmembrane region" description="Helical" evidence="1">
    <location>
        <begin position="97"/>
        <end position="114"/>
    </location>
</feature>
<dbReference type="Proteomes" id="UP000282985">
    <property type="component" value="Unassembled WGS sequence"/>
</dbReference>
<evidence type="ECO:0000313" key="4">
    <source>
        <dbReference type="Proteomes" id="UP000282985"/>
    </source>
</evidence>
<name>A0A434AEM6_9BACT</name>
<evidence type="ECO:0000313" key="3">
    <source>
        <dbReference type="EMBL" id="RUT72840.1"/>
    </source>
</evidence>
<gene>
    <name evidence="3" type="ORF">DLK05_16425</name>
</gene>
<dbReference type="RefSeq" id="WP_127345049.1">
    <property type="nucleotide sequence ID" value="NZ_RJJX01000043.1"/>
</dbReference>
<accession>A0A434AEM6</accession>
<dbReference type="SUPFAM" id="SSF54913">
    <property type="entry name" value="GlnB-like"/>
    <property type="match status" value="1"/>
</dbReference>
<dbReference type="InterPro" id="IPR011322">
    <property type="entry name" value="N-reg_PII-like_a/b"/>
</dbReference>
<reference evidence="3 4" key="1">
    <citation type="submission" date="2018-11" db="EMBL/GenBank/DDBJ databases">
        <title>Parancylomarina longa gen. nov., sp. nov., isolated from sediments of southern Okinawa.</title>
        <authorList>
            <person name="Fu T."/>
        </authorList>
    </citation>
    <scope>NUCLEOTIDE SEQUENCE [LARGE SCALE GENOMIC DNA]</scope>
    <source>
        <strain evidence="3 4">T3-2 S1-C</strain>
    </source>
</reference>
<comment type="caution">
    <text evidence="3">The sequence shown here is derived from an EMBL/GenBank/DDBJ whole genome shotgun (WGS) entry which is preliminary data.</text>
</comment>